<feature type="signal peptide" evidence="2">
    <location>
        <begin position="1"/>
        <end position="20"/>
    </location>
</feature>
<evidence type="ECO:0000256" key="2">
    <source>
        <dbReference type="SAM" id="SignalP"/>
    </source>
</evidence>
<dbReference type="PANTHER" id="PTHR31836:SF25">
    <property type="entry name" value="RLPA-LIKE PROTEIN DOUBLE-PSI BETA-BARREL DOMAIN-CONTAINING PROTEIN"/>
    <property type="match status" value="1"/>
</dbReference>
<feature type="chain" id="PRO_5007863930" description="RlpA-like protein double-psi beta-barrel domain-containing protein" evidence="2">
    <location>
        <begin position="21"/>
        <end position="139"/>
    </location>
</feature>
<accession>A0A165P844</accession>
<dbReference type="CDD" id="cd22191">
    <property type="entry name" value="DPBB_RlpA_EXP_N-like"/>
    <property type="match status" value="1"/>
</dbReference>
<dbReference type="SUPFAM" id="SSF50685">
    <property type="entry name" value="Barwin-like endoglucanases"/>
    <property type="match status" value="1"/>
</dbReference>
<dbReference type="Gene3D" id="2.40.40.10">
    <property type="entry name" value="RlpA-like domain"/>
    <property type="match status" value="1"/>
</dbReference>
<name>A0A165P844_9APHY</name>
<dbReference type="InterPro" id="IPR051477">
    <property type="entry name" value="Expansin_CellWall"/>
</dbReference>
<organism evidence="3 4">
    <name type="scientific">Daedalea quercina L-15889</name>
    <dbReference type="NCBI Taxonomy" id="1314783"/>
    <lineage>
        <taxon>Eukaryota</taxon>
        <taxon>Fungi</taxon>
        <taxon>Dikarya</taxon>
        <taxon>Basidiomycota</taxon>
        <taxon>Agaricomycotina</taxon>
        <taxon>Agaricomycetes</taxon>
        <taxon>Polyporales</taxon>
        <taxon>Fomitopsis</taxon>
    </lineage>
</organism>
<evidence type="ECO:0008006" key="5">
    <source>
        <dbReference type="Google" id="ProtNLM"/>
    </source>
</evidence>
<dbReference type="Proteomes" id="UP000076727">
    <property type="component" value="Unassembled WGS sequence"/>
</dbReference>
<dbReference type="OrthoDB" id="406505at2759"/>
<evidence type="ECO:0000313" key="3">
    <source>
        <dbReference type="EMBL" id="KZT67882.1"/>
    </source>
</evidence>
<dbReference type="AlphaFoldDB" id="A0A165P844"/>
<dbReference type="InterPro" id="IPR036908">
    <property type="entry name" value="RlpA-like_sf"/>
</dbReference>
<reference evidence="3 4" key="1">
    <citation type="journal article" date="2016" name="Mol. Biol. Evol.">
        <title>Comparative Genomics of Early-Diverging Mushroom-Forming Fungi Provides Insights into the Origins of Lignocellulose Decay Capabilities.</title>
        <authorList>
            <person name="Nagy L.G."/>
            <person name="Riley R."/>
            <person name="Tritt A."/>
            <person name="Adam C."/>
            <person name="Daum C."/>
            <person name="Floudas D."/>
            <person name="Sun H."/>
            <person name="Yadav J.S."/>
            <person name="Pangilinan J."/>
            <person name="Larsson K.H."/>
            <person name="Matsuura K."/>
            <person name="Barry K."/>
            <person name="Labutti K."/>
            <person name="Kuo R."/>
            <person name="Ohm R.A."/>
            <person name="Bhattacharya S.S."/>
            <person name="Shirouzu T."/>
            <person name="Yoshinaga Y."/>
            <person name="Martin F.M."/>
            <person name="Grigoriev I.V."/>
            <person name="Hibbett D.S."/>
        </authorList>
    </citation>
    <scope>NUCLEOTIDE SEQUENCE [LARGE SCALE GENOMIC DNA]</scope>
    <source>
        <strain evidence="3 4">L-15889</strain>
    </source>
</reference>
<proteinExistence type="predicted"/>
<keyword evidence="1 2" id="KW-0732">Signal</keyword>
<dbReference type="EMBL" id="KV429072">
    <property type="protein sequence ID" value="KZT67882.1"/>
    <property type="molecule type" value="Genomic_DNA"/>
</dbReference>
<keyword evidence="4" id="KW-1185">Reference proteome</keyword>
<evidence type="ECO:0000313" key="4">
    <source>
        <dbReference type="Proteomes" id="UP000076727"/>
    </source>
</evidence>
<dbReference type="PANTHER" id="PTHR31836">
    <property type="match status" value="1"/>
</dbReference>
<dbReference type="STRING" id="1314783.A0A165P844"/>
<sequence length="139" mass="14653">MARFAVLAAFASALTAIASATPIAGDESQVLEKRVTHTGKATYYYPGLGACGETDGNNDPVVAISHLIYGSGGNCFQWMQITNPATGISQYAKTVDECEGCGQYDIDLSPSLFESLGAPLSQGVINGVEWHFMAKGWSP</sequence>
<evidence type="ECO:0000256" key="1">
    <source>
        <dbReference type="ARBA" id="ARBA00022729"/>
    </source>
</evidence>
<gene>
    <name evidence="3" type="ORF">DAEQUDRAFT_693440</name>
</gene>
<protein>
    <recommendedName>
        <fullName evidence="5">RlpA-like protein double-psi beta-barrel domain-containing protein</fullName>
    </recommendedName>
</protein>